<dbReference type="Proteomes" id="UP000658613">
    <property type="component" value="Unassembled WGS sequence"/>
</dbReference>
<evidence type="ECO:0000313" key="2">
    <source>
        <dbReference type="Proteomes" id="UP000658613"/>
    </source>
</evidence>
<gene>
    <name evidence="1" type="ORF">IW254_001730</name>
</gene>
<dbReference type="EMBL" id="JADOUE010000001">
    <property type="protein sequence ID" value="MBG6122761.1"/>
    <property type="molecule type" value="Genomic_DNA"/>
</dbReference>
<keyword evidence="1" id="KW-0456">Lyase</keyword>
<sequence>MGTSIRARTLQNREFAAAADRGFTAVKHQREVGAGYFDAIATTVDPNSSTTALKGSTEEGQF</sequence>
<organism evidence="1 2">
    <name type="scientific">Corynebacterium aquatimens</name>
    <dbReference type="NCBI Taxonomy" id="1190508"/>
    <lineage>
        <taxon>Bacteria</taxon>
        <taxon>Bacillati</taxon>
        <taxon>Actinomycetota</taxon>
        <taxon>Actinomycetes</taxon>
        <taxon>Mycobacteriales</taxon>
        <taxon>Corynebacteriaceae</taxon>
        <taxon>Corynebacterium</taxon>
    </lineage>
</organism>
<evidence type="ECO:0000313" key="1">
    <source>
        <dbReference type="EMBL" id="MBG6122761.1"/>
    </source>
</evidence>
<comment type="caution">
    <text evidence="1">The sequence shown here is derived from an EMBL/GenBank/DDBJ whole genome shotgun (WGS) entry which is preliminary data.</text>
</comment>
<dbReference type="AlphaFoldDB" id="A0A931GWM3"/>
<proteinExistence type="predicted"/>
<accession>A0A931GWM3</accession>
<dbReference type="SUPFAM" id="SSF51621">
    <property type="entry name" value="Phosphoenolpyruvate/pyruvate domain"/>
    <property type="match status" value="1"/>
</dbReference>
<keyword evidence="2" id="KW-1185">Reference proteome</keyword>
<name>A0A931GWM3_9CORY</name>
<dbReference type="Gene3D" id="3.20.20.60">
    <property type="entry name" value="Phosphoenolpyruvate-binding domains"/>
    <property type="match status" value="1"/>
</dbReference>
<protein>
    <submittedName>
        <fullName evidence="1">Isocitrate lyase</fullName>
    </submittedName>
</protein>
<dbReference type="GO" id="GO:0016829">
    <property type="term" value="F:lyase activity"/>
    <property type="evidence" value="ECO:0007669"/>
    <property type="project" value="UniProtKB-KW"/>
</dbReference>
<reference evidence="1" key="1">
    <citation type="submission" date="2020-11" db="EMBL/GenBank/DDBJ databases">
        <title>Sequencing the genomes of 1000 actinobacteria strains.</title>
        <authorList>
            <person name="Klenk H.-P."/>
        </authorList>
    </citation>
    <scope>NUCLEOTIDE SEQUENCE</scope>
    <source>
        <strain evidence="1">DSM 45632</strain>
    </source>
</reference>
<dbReference type="InterPro" id="IPR015813">
    <property type="entry name" value="Pyrv/PenolPyrv_kinase-like_dom"/>
</dbReference>
<dbReference type="InterPro" id="IPR040442">
    <property type="entry name" value="Pyrv_kinase-like_dom_sf"/>
</dbReference>